<evidence type="ECO:0000256" key="1">
    <source>
        <dbReference type="SAM" id="MobiDB-lite"/>
    </source>
</evidence>
<gene>
    <name evidence="2" type="ORF">F6W96_26660</name>
</gene>
<protein>
    <submittedName>
        <fullName evidence="2">Uncharacterized protein</fullName>
    </submittedName>
</protein>
<dbReference type="RefSeq" id="WP_167488680.1">
    <property type="nucleotide sequence ID" value="NZ_CP046173.1"/>
</dbReference>
<dbReference type="AlphaFoldDB" id="A0A6G9Z6Z6"/>
<evidence type="ECO:0000313" key="2">
    <source>
        <dbReference type="EMBL" id="QIS21385.1"/>
    </source>
</evidence>
<proteinExistence type="predicted"/>
<accession>A0A6G9Z6Z6</accession>
<dbReference type="Proteomes" id="UP000500953">
    <property type="component" value="Chromosome"/>
</dbReference>
<reference evidence="2 3" key="1">
    <citation type="journal article" date="2019" name="ACS Chem. Biol.">
        <title>Identification and Mobilization of a Cryptic Antibiotic Biosynthesis Gene Locus from a Human-Pathogenic Nocardia Isolate.</title>
        <authorList>
            <person name="Herisse M."/>
            <person name="Ishida K."/>
            <person name="Porter J.L."/>
            <person name="Howden B."/>
            <person name="Hertweck C."/>
            <person name="Stinear T.P."/>
            <person name="Pidot S.J."/>
        </authorList>
    </citation>
    <scope>NUCLEOTIDE SEQUENCE [LARGE SCALE GENOMIC DNA]</scope>
    <source>
        <strain evidence="2 3">AUSMDU00012715</strain>
    </source>
</reference>
<name>A0A6G9Z6Z6_9NOCA</name>
<organism evidence="2 3">
    <name type="scientific">Nocardia terpenica</name>
    <dbReference type="NCBI Taxonomy" id="455432"/>
    <lineage>
        <taxon>Bacteria</taxon>
        <taxon>Bacillati</taxon>
        <taxon>Actinomycetota</taxon>
        <taxon>Actinomycetes</taxon>
        <taxon>Mycobacteriales</taxon>
        <taxon>Nocardiaceae</taxon>
        <taxon>Nocardia</taxon>
    </lineage>
</organism>
<evidence type="ECO:0000313" key="3">
    <source>
        <dbReference type="Proteomes" id="UP000500953"/>
    </source>
</evidence>
<sequence>MADTLTTLRSSPFASTTPWDTNSFEGIGAGAFEARRSEIVIPTMANEGSPWSSNQYHFGGHE</sequence>
<dbReference type="EMBL" id="CP046173">
    <property type="protein sequence ID" value="QIS21385.1"/>
    <property type="molecule type" value="Genomic_DNA"/>
</dbReference>
<feature type="region of interest" description="Disordered" evidence="1">
    <location>
        <begin position="1"/>
        <end position="21"/>
    </location>
</feature>